<keyword evidence="5" id="KW-0472">Membrane</keyword>
<dbReference type="OrthoDB" id="227596at2"/>
<feature type="transmembrane region" description="Helical" evidence="5">
    <location>
        <begin position="145"/>
        <end position="165"/>
    </location>
</feature>
<feature type="domain" description="Signal transduction histidine kinase subgroup 3 dimerisation and phosphoacceptor" evidence="6">
    <location>
        <begin position="185"/>
        <end position="246"/>
    </location>
</feature>
<feature type="transmembrane region" description="Helical" evidence="5">
    <location>
        <begin position="12"/>
        <end position="32"/>
    </location>
</feature>
<dbReference type="GO" id="GO:0000155">
    <property type="term" value="F:phosphorelay sensor kinase activity"/>
    <property type="evidence" value="ECO:0007669"/>
    <property type="project" value="InterPro"/>
</dbReference>
<evidence type="ECO:0000313" key="7">
    <source>
        <dbReference type="EMBL" id="GAC48850.1"/>
    </source>
</evidence>
<feature type="compositionally biased region" description="Basic and acidic residues" evidence="4">
    <location>
        <begin position="406"/>
        <end position="416"/>
    </location>
</feature>
<dbReference type="Gene3D" id="1.20.5.1930">
    <property type="match status" value="1"/>
</dbReference>
<evidence type="ECO:0000256" key="2">
    <source>
        <dbReference type="ARBA" id="ARBA00022777"/>
    </source>
</evidence>
<keyword evidence="3" id="KW-0902">Two-component regulatory system</keyword>
<evidence type="ECO:0000259" key="6">
    <source>
        <dbReference type="Pfam" id="PF07730"/>
    </source>
</evidence>
<keyword evidence="8" id="KW-1185">Reference proteome</keyword>
<evidence type="ECO:0000313" key="8">
    <source>
        <dbReference type="Proteomes" id="UP000010988"/>
    </source>
</evidence>
<proteinExistence type="predicted"/>
<evidence type="ECO:0000256" key="5">
    <source>
        <dbReference type="SAM" id="Phobius"/>
    </source>
</evidence>
<dbReference type="STRING" id="1220583.GOACH_07_01360"/>
<feature type="region of interest" description="Disordered" evidence="4">
    <location>
        <begin position="391"/>
        <end position="416"/>
    </location>
</feature>
<dbReference type="SUPFAM" id="SSF55874">
    <property type="entry name" value="ATPase domain of HSP90 chaperone/DNA topoisomerase II/histidine kinase"/>
    <property type="match status" value="1"/>
</dbReference>
<evidence type="ECO:0000256" key="4">
    <source>
        <dbReference type="SAM" id="MobiDB-lite"/>
    </source>
</evidence>
<dbReference type="InterPro" id="IPR036890">
    <property type="entry name" value="HATPase_C_sf"/>
</dbReference>
<feature type="transmembrane region" description="Helical" evidence="5">
    <location>
        <begin position="66"/>
        <end position="88"/>
    </location>
</feature>
<feature type="transmembrane region" description="Helical" evidence="5">
    <location>
        <begin position="120"/>
        <end position="139"/>
    </location>
</feature>
<dbReference type="eggNOG" id="COG4585">
    <property type="taxonomic scope" value="Bacteria"/>
</dbReference>
<organism evidence="7 8">
    <name type="scientific">Gordonia aichiensis NBRC 108223</name>
    <dbReference type="NCBI Taxonomy" id="1220583"/>
    <lineage>
        <taxon>Bacteria</taxon>
        <taxon>Bacillati</taxon>
        <taxon>Actinomycetota</taxon>
        <taxon>Actinomycetes</taxon>
        <taxon>Mycobacteriales</taxon>
        <taxon>Gordoniaceae</taxon>
        <taxon>Gordonia</taxon>
    </lineage>
</organism>
<accession>L7KIZ0</accession>
<dbReference type="PANTHER" id="PTHR24421:SF58">
    <property type="entry name" value="SIGNAL TRANSDUCTION HISTIDINE-PROTEIN KINASE_PHOSPHATASE UHPB"/>
    <property type="match status" value="1"/>
</dbReference>
<dbReference type="GO" id="GO:0016020">
    <property type="term" value="C:membrane"/>
    <property type="evidence" value="ECO:0007669"/>
    <property type="project" value="InterPro"/>
</dbReference>
<comment type="caution">
    <text evidence="7">The sequence shown here is derived from an EMBL/GenBank/DDBJ whole genome shotgun (WGS) entry which is preliminary data.</text>
</comment>
<dbReference type="Proteomes" id="UP000010988">
    <property type="component" value="Unassembled WGS sequence"/>
</dbReference>
<dbReference type="GO" id="GO:0046983">
    <property type="term" value="F:protein dimerization activity"/>
    <property type="evidence" value="ECO:0007669"/>
    <property type="project" value="InterPro"/>
</dbReference>
<dbReference type="Pfam" id="PF07730">
    <property type="entry name" value="HisKA_3"/>
    <property type="match status" value="1"/>
</dbReference>
<feature type="transmembrane region" description="Helical" evidence="5">
    <location>
        <begin position="38"/>
        <end position="59"/>
    </location>
</feature>
<dbReference type="RefSeq" id="WP_005174460.1">
    <property type="nucleotide sequence ID" value="NZ_BANR01000007.1"/>
</dbReference>
<name>L7KIZ0_9ACTN</name>
<feature type="transmembrane region" description="Helical" evidence="5">
    <location>
        <begin position="94"/>
        <end position="113"/>
    </location>
</feature>
<evidence type="ECO:0000256" key="3">
    <source>
        <dbReference type="ARBA" id="ARBA00023012"/>
    </source>
</evidence>
<keyword evidence="5" id="KW-0812">Transmembrane</keyword>
<reference evidence="7 8" key="1">
    <citation type="submission" date="2012-12" db="EMBL/GenBank/DDBJ databases">
        <title>Whole genome shotgun sequence of Gordonia aichiensis NBRC 108223.</title>
        <authorList>
            <person name="Isaki-Nakamura S."/>
            <person name="Hosoyama A."/>
            <person name="Tsuchikane K."/>
            <person name="Ando Y."/>
            <person name="Baba S."/>
            <person name="Ohji S."/>
            <person name="Hamada M."/>
            <person name="Tamura T."/>
            <person name="Yamazoe A."/>
            <person name="Yamazaki S."/>
            <person name="Fujita N."/>
        </authorList>
    </citation>
    <scope>NUCLEOTIDE SEQUENCE [LARGE SCALE GENOMIC DNA]</scope>
    <source>
        <strain evidence="7 8">NBRC 108223</strain>
    </source>
</reference>
<dbReference type="InterPro" id="IPR011712">
    <property type="entry name" value="Sig_transdc_His_kin_sub3_dim/P"/>
</dbReference>
<dbReference type="Gene3D" id="3.30.565.10">
    <property type="entry name" value="Histidine kinase-like ATPase, C-terminal domain"/>
    <property type="match status" value="1"/>
</dbReference>
<dbReference type="EMBL" id="BANR01000007">
    <property type="protein sequence ID" value="GAC48850.1"/>
    <property type="molecule type" value="Genomic_DNA"/>
</dbReference>
<dbReference type="CDD" id="cd16917">
    <property type="entry name" value="HATPase_UhpB-NarQ-NarX-like"/>
    <property type="match status" value="1"/>
</dbReference>
<gene>
    <name evidence="7" type="ORF">GOACH_07_01360</name>
</gene>
<dbReference type="InterPro" id="IPR050482">
    <property type="entry name" value="Sensor_HK_TwoCompSys"/>
</dbReference>
<dbReference type="AlphaFoldDB" id="L7KIZ0"/>
<keyword evidence="1" id="KW-0808">Transferase</keyword>
<sequence>MLTTRSRRTARYVAIGIPAVLGSLLAIEQFRGFGVAEVVGAAVVVLVGLVGCVSSYAVIESGGRPRYVAAGLAAFGAAILVGLLLPALPGWKGGAVWPAGAIWVVVWIVYQAITVAGSVADGVVIGASILLAVIPSLPVDTDEPYDPVFLVATVVALAVAVAVGLRTRASHARVTHAVASTRESERARMAMELHDVIAHEVAGIAVLAQAGQMAGAGDTEILAKIEGSARRALTDIRAMVQTLRDPAEMDRPITAPGGADSGSIPRLVDEFDSTTECSVDKAIDEHALALASDTVRLVVHRVLAESLTNIRRHASTASSVSIDIGPDGAVSASSLVVRVHNSSSARVGHDTRLAGSGSGLAGLRERLAAVGGSLEAGPDADGWTVTASIPQATAPNALQPRGVGASRDDVGRGERR</sequence>
<keyword evidence="2" id="KW-0418">Kinase</keyword>
<dbReference type="PANTHER" id="PTHR24421">
    <property type="entry name" value="NITRATE/NITRITE SENSOR PROTEIN NARX-RELATED"/>
    <property type="match status" value="1"/>
</dbReference>
<protein>
    <recommendedName>
        <fullName evidence="6">Signal transduction histidine kinase subgroup 3 dimerisation and phosphoacceptor domain-containing protein</fullName>
    </recommendedName>
</protein>
<evidence type="ECO:0000256" key="1">
    <source>
        <dbReference type="ARBA" id="ARBA00022679"/>
    </source>
</evidence>
<keyword evidence="5" id="KW-1133">Transmembrane helix</keyword>